<keyword evidence="2" id="KW-0472">Membrane</keyword>
<keyword evidence="2" id="KW-1133">Transmembrane helix</keyword>
<evidence type="ECO:0000313" key="5">
    <source>
        <dbReference type="WBParaSite" id="PSU_v2.g4139.t1"/>
    </source>
</evidence>
<dbReference type="InterPro" id="IPR011009">
    <property type="entry name" value="Kinase-like_dom_sf"/>
</dbReference>
<dbReference type="SUPFAM" id="SSF56112">
    <property type="entry name" value="Protein kinase-like (PK-like)"/>
    <property type="match status" value="1"/>
</dbReference>
<dbReference type="EC" id="2.7.11.1" evidence="1"/>
<dbReference type="Pfam" id="PF00069">
    <property type="entry name" value="Pkinase"/>
    <property type="match status" value="1"/>
</dbReference>
<dbReference type="WBParaSite" id="PSU_v2.g4139.t1">
    <property type="protein sequence ID" value="PSU_v2.g4139.t1"/>
    <property type="gene ID" value="PSU_v2.g4139"/>
</dbReference>
<dbReference type="PROSITE" id="PS00108">
    <property type="entry name" value="PROTEIN_KINASE_ST"/>
    <property type="match status" value="1"/>
</dbReference>
<dbReference type="GO" id="GO:0004674">
    <property type="term" value="F:protein serine/threonine kinase activity"/>
    <property type="evidence" value="ECO:0007669"/>
    <property type="project" value="UniProtKB-EC"/>
</dbReference>
<sequence length="240" mass="27490">MAANEDILPPGKIINLRWKVDKKLGKGCCGAVYKVIDLEKKPPGKAALKTEKHGDDKSLAVLKKEVDVLQKLKERKHVPRLICSGRRNEYDYFVMTLLGKNLFELKKECNAGVFSAGCVSRVAVFVLYGIKQLHEIGYLHRDIKPANMVIGRGKDNRIIYVIDYGMARKFGIWENGVVRHRKARDSVLLRGTHRYCSPFVHERIEQGRRDDIFSMLYSLIFLHIGTLPWVGIKDVCFFVF</sequence>
<dbReference type="AlphaFoldDB" id="A0A914YU05"/>
<dbReference type="PANTHER" id="PTHR11909">
    <property type="entry name" value="CASEIN KINASE-RELATED"/>
    <property type="match status" value="1"/>
</dbReference>
<protein>
    <recommendedName>
        <fullName evidence="1">non-specific serine/threonine protein kinase</fullName>
        <ecNumber evidence="1">2.7.11.1</ecNumber>
    </recommendedName>
</protein>
<dbReference type="GO" id="GO:0005524">
    <property type="term" value="F:ATP binding"/>
    <property type="evidence" value="ECO:0007669"/>
    <property type="project" value="InterPro"/>
</dbReference>
<evidence type="ECO:0000256" key="2">
    <source>
        <dbReference type="SAM" id="Phobius"/>
    </source>
</evidence>
<name>A0A914YU05_9BILA</name>
<dbReference type="InterPro" id="IPR008271">
    <property type="entry name" value="Ser/Thr_kinase_AS"/>
</dbReference>
<feature type="domain" description="Protein kinase" evidence="3">
    <location>
        <begin position="18"/>
        <end position="240"/>
    </location>
</feature>
<dbReference type="InterPro" id="IPR000719">
    <property type="entry name" value="Prot_kinase_dom"/>
</dbReference>
<evidence type="ECO:0000313" key="4">
    <source>
        <dbReference type="Proteomes" id="UP000887577"/>
    </source>
</evidence>
<keyword evidence="4" id="KW-1185">Reference proteome</keyword>
<evidence type="ECO:0000256" key="1">
    <source>
        <dbReference type="ARBA" id="ARBA00012513"/>
    </source>
</evidence>
<evidence type="ECO:0000259" key="3">
    <source>
        <dbReference type="PROSITE" id="PS50011"/>
    </source>
</evidence>
<accession>A0A914YU05</accession>
<dbReference type="SMART" id="SM00220">
    <property type="entry name" value="S_TKc"/>
    <property type="match status" value="1"/>
</dbReference>
<organism evidence="4 5">
    <name type="scientific">Panagrolaimus superbus</name>
    <dbReference type="NCBI Taxonomy" id="310955"/>
    <lineage>
        <taxon>Eukaryota</taxon>
        <taxon>Metazoa</taxon>
        <taxon>Ecdysozoa</taxon>
        <taxon>Nematoda</taxon>
        <taxon>Chromadorea</taxon>
        <taxon>Rhabditida</taxon>
        <taxon>Tylenchina</taxon>
        <taxon>Panagrolaimomorpha</taxon>
        <taxon>Panagrolaimoidea</taxon>
        <taxon>Panagrolaimidae</taxon>
        <taxon>Panagrolaimus</taxon>
    </lineage>
</organism>
<dbReference type="Proteomes" id="UP000887577">
    <property type="component" value="Unplaced"/>
</dbReference>
<dbReference type="Gene3D" id="1.10.510.10">
    <property type="entry name" value="Transferase(Phosphotransferase) domain 1"/>
    <property type="match status" value="1"/>
</dbReference>
<dbReference type="PROSITE" id="PS50011">
    <property type="entry name" value="PROTEIN_KINASE_DOM"/>
    <property type="match status" value="1"/>
</dbReference>
<keyword evidence="2" id="KW-0812">Transmembrane</keyword>
<dbReference type="InterPro" id="IPR050235">
    <property type="entry name" value="CK1_Ser-Thr_kinase"/>
</dbReference>
<reference evidence="5" key="1">
    <citation type="submission" date="2022-11" db="UniProtKB">
        <authorList>
            <consortium name="WormBaseParasite"/>
        </authorList>
    </citation>
    <scope>IDENTIFICATION</scope>
</reference>
<feature type="transmembrane region" description="Helical" evidence="2">
    <location>
        <begin position="212"/>
        <end position="232"/>
    </location>
</feature>
<proteinExistence type="predicted"/>